<protein>
    <recommendedName>
        <fullName evidence="2">BRCT domain-containing protein</fullName>
    </recommendedName>
</protein>
<proteinExistence type="predicted"/>
<evidence type="ECO:0000256" key="1">
    <source>
        <dbReference type="SAM" id="MobiDB-lite"/>
    </source>
</evidence>
<evidence type="ECO:0000313" key="3">
    <source>
        <dbReference type="EMBL" id="CAJ0564117.1"/>
    </source>
</evidence>
<feature type="compositionally biased region" description="Basic and acidic residues" evidence="1">
    <location>
        <begin position="24"/>
        <end position="49"/>
    </location>
</feature>
<dbReference type="AlphaFoldDB" id="A0AA36C9B4"/>
<evidence type="ECO:0000313" key="4">
    <source>
        <dbReference type="Proteomes" id="UP001177023"/>
    </source>
</evidence>
<dbReference type="EMBL" id="CATQJA010000804">
    <property type="protein sequence ID" value="CAJ0564117.1"/>
    <property type="molecule type" value="Genomic_DNA"/>
</dbReference>
<feature type="domain" description="BRCT" evidence="2">
    <location>
        <begin position="226"/>
        <end position="314"/>
    </location>
</feature>
<accession>A0AA36C9B4</accession>
<evidence type="ECO:0000259" key="2">
    <source>
        <dbReference type="PROSITE" id="PS50172"/>
    </source>
</evidence>
<comment type="caution">
    <text evidence="3">The sequence shown here is derived from an EMBL/GenBank/DDBJ whole genome shotgun (WGS) entry which is preliminary data.</text>
</comment>
<feature type="region of interest" description="Disordered" evidence="1">
    <location>
        <begin position="124"/>
        <end position="215"/>
    </location>
</feature>
<gene>
    <name evidence="3" type="ORF">MSPICULIGERA_LOCUS2810</name>
</gene>
<dbReference type="PROSITE" id="PS50172">
    <property type="entry name" value="BRCT"/>
    <property type="match status" value="1"/>
</dbReference>
<organism evidence="3 4">
    <name type="scientific">Mesorhabditis spiculigera</name>
    <dbReference type="NCBI Taxonomy" id="96644"/>
    <lineage>
        <taxon>Eukaryota</taxon>
        <taxon>Metazoa</taxon>
        <taxon>Ecdysozoa</taxon>
        <taxon>Nematoda</taxon>
        <taxon>Chromadorea</taxon>
        <taxon>Rhabditida</taxon>
        <taxon>Rhabditina</taxon>
        <taxon>Rhabditomorpha</taxon>
        <taxon>Rhabditoidea</taxon>
        <taxon>Rhabditidae</taxon>
        <taxon>Mesorhabditinae</taxon>
        <taxon>Mesorhabditis</taxon>
    </lineage>
</organism>
<feature type="compositionally biased region" description="Acidic residues" evidence="1">
    <location>
        <begin position="128"/>
        <end position="182"/>
    </location>
</feature>
<feature type="region of interest" description="Disordered" evidence="1">
    <location>
        <begin position="23"/>
        <end position="49"/>
    </location>
</feature>
<dbReference type="InterPro" id="IPR001357">
    <property type="entry name" value="BRCT_dom"/>
</dbReference>
<name>A0AA36C9B4_9BILA</name>
<dbReference type="Proteomes" id="UP001177023">
    <property type="component" value="Unassembled WGS sequence"/>
</dbReference>
<sequence length="314" mass="35837">MKQTRRKALYENWKANGYVSRSLKSVEDKPEAEDRGAERKTKEDARDEVDHPTLRKCFQNLTFNMKDRAIKCSYHVSRLDDEFAQLVDEYGPAFGIPTYVYTYRRKAESSGGGRRSVRAKVKVANVIESDDEESDISSEDDSSEDAFDSEDAEEEEDGSDEEAEGSEGSGSEEEEEEEEEEEIVVKRKKPVQVKERSKSPAPKKAKKEASPVRVKPTAKVYEKSETVHLYEKDLFSESKLAALMKYAEERGTEIVDEDGAKKATLIVVPAQYCKKDEAAKIKKDFPKSTNLVNEMWLTDIDLYEEFTDPKPYFL</sequence>
<keyword evidence="4" id="KW-1185">Reference proteome</keyword>
<feature type="non-terminal residue" evidence="3">
    <location>
        <position position="314"/>
    </location>
</feature>
<reference evidence="3" key="1">
    <citation type="submission" date="2023-06" db="EMBL/GenBank/DDBJ databases">
        <authorList>
            <person name="Delattre M."/>
        </authorList>
    </citation>
    <scope>NUCLEOTIDE SEQUENCE</scope>
    <source>
        <strain evidence="3">AF72</strain>
    </source>
</reference>